<dbReference type="GO" id="GO:0000772">
    <property type="term" value="F:mating pheromone activity"/>
    <property type="evidence" value="ECO:0007669"/>
    <property type="project" value="InterPro"/>
</dbReference>
<protein>
    <recommendedName>
        <fullName evidence="1">Mating factor alpha</fullName>
    </recommendedName>
</protein>
<evidence type="ECO:0000313" key="4">
    <source>
        <dbReference type="EMBL" id="KAK5780721.1"/>
    </source>
</evidence>
<dbReference type="InterPro" id="IPR008675">
    <property type="entry name" value="Mating_factor_alpha_N"/>
</dbReference>
<organism evidence="4 5">
    <name type="scientific">Arxiozyma heterogenica</name>
    <dbReference type="NCBI Taxonomy" id="278026"/>
    <lineage>
        <taxon>Eukaryota</taxon>
        <taxon>Fungi</taxon>
        <taxon>Dikarya</taxon>
        <taxon>Ascomycota</taxon>
        <taxon>Saccharomycotina</taxon>
        <taxon>Saccharomycetes</taxon>
        <taxon>Saccharomycetales</taxon>
        <taxon>Saccharomycetaceae</taxon>
        <taxon>Arxiozyma</taxon>
    </lineage>
</organism>
<dbReference type="GO" id="GO:0007618">
    <property type="term" value="P:mating"/>
    <property type="evidence" value="ECO:0007669"/>
    <property type="project" value="UniProtKB-UniRule"/>
</dbReference>
<feature type="domain" description="Mating factor alpha precursor N-terminal" evidence="3">
    <location>
        <begin position="1"/>
        <end position="86"/>
    </location>
</feature>
<keyword evidence="5" id="KW-1185">Reference proteome</keyword>
<name>A0AAN7ZY95_9SACH</name>
<keyword evidence="2" id="KW-0732">Signal</keyword>
<dbReference type="GO" id="GO:0000750">
    <property type="term" value="P:pheromone-dependent signal transduction involved in conjugation with cellular fusion"/>
    <property type="evidence" value="ECO:0007669"/>
    <property type="project" value="UniProtKB-UniRule"/>
</dbReference>
<keyword evidence="1" id="KW-0588">Pheromone</keyword>
<dbReference type="EMBL" id="JAWIZZ010000040">
    <property type="protein sequence ID" value="KAK5780721.1"/>
    <property type="molecule type" value="Genomic_DNA"/>
</dbReference>
<evidence type="ECO:0000256" key="1">
    <source>
        <dbReference type="PIRNR" id="PIRNR001866"/>
    </source>
</evidence>
<sequence length="156" mass="17487">MKFSTIACLSTLVTSIFAAPVETVQNDTLTIPTEAIINYLDLEGAKDIAILPMSNATESGILFLNTTILDQALTTKNESASLSKRDADAWHWIRLAWGQPIYKRDAMPEANADADAWHWIRLAWGQPIYKRDAMPEANADADAWHWIKLAWGQPIY</sequence>
<dbReference type="AlphaFoldDB" id="A0AAN7ZY95"/>
<dbReference type="GO" id="GO:0005576">
    <property type="term" value="C:extracellular region"/>
    <property type="evidence" value="ECO:0007669"/>
    <property type="project" value="UniProtKB-UniRule"/>
</dbReference>
<evidence type="ECO:0000313" key="5">
    <source>
        <dbReference type="Proteomes" id="UP001306508"/>
    </source>
</evidence>
<feature type="signal peptide" evidence="2">
    <location>
        <begin position="1"/>
        <end position="18"/>
    </location>
</feature>
<evidence type="ECO:0000259" key="3">
    <source>
        <dbReference type="Pfam" id="PF05436"/>
    </source>
</evidence>
<dbReference type="PIRSF" id="PIRSF001866">
    <property type="entry name" value="Mating_factor_alpha"/>
    <property type="match status" value="1"/>
</dbReference>
<dbReference type="Pfam" id="PF05436">
    <property type="entry name" value="MF_alpha_N"/>
    <property type="match status" value="1"/>
</dbReference>
<comment type="caution">
    <text evidence="4">The sequence shown here is derived from an EMBL/GenBank/DDBJ whole genome shotgun (WGS) entry which is preliminary data.</text>
</comment>
<reference evidence="5" key="1">
    <citation type="submission" date="2023-07" db="EMBL/GenBank/DDBJ databases">
        <title>A draft genome of Kazachstania heterogenica Y-27499.</title>
        <authorList>
            <person name="Donic C."/>
            <person name="Kralova J.S."/>
            <person name="Fidel L."/>
            <person name="Ben-Dor S."/>
            <person name="Jung S."/>
        </authorList>
    </citation>
    <scope>NUCLEOTIDE SEQUENCE [LARGE SCALE GENOMIC DNA]</scope>
    <source>
        <strain evidence="5">Y27499</strain>
    </source>
</reference>
<accession>A0AAN7ZY95</accession>
<evidence type="ECO:0000256" key="2">
    <source>
        <dbReference type="SAM" id="SignalP"/>
    </source>
</evidence>
<dbReference type="Proteomes" id="UP001306508">
    <property type="component" value="Unassembled WGS sequence"/>
</dbReference>
<feature type="chain" id="PRO_5042971307" description="Mating factor alpha" evidence="2">
    <location>
        <begin position="19"/>
        <end position="156"/>
    </location>
</feature>
<proteinExistence type="predicted"/>
<gene>
    <name evidence="4" type="ORF">RI543_001843</name>
</gene>
<dbReference type="InterPro" id="IPR016326">
    <property type="entry name" value="Mating_factor_a"/>
</dbReference>